<dbReference type="PROSITE" id="PS50215">
    <property type="entry name" value="ADAM_MEPRO"/>
    <property type="match status" value="2"/>
</dbReference>
<dbReference type="FunFam" id="1.10.510.10:FF:000005">
    <property type="entry name" value="cAMP-dependent protein kinase catalytic subunit alpha"/>
    <property type="match status" value="1"/>
</dbReference>
<keyword evidence="6" id="KW-0418">Kinase</keyword>
<feature type="domain" description="Peptidase M12B" evidence="18">
    <location>
        <begin position="2003"/>
        <end position="2207"/>
    </location>
</feature>
<evidence type="ECO:0000256" key="1">
    <source>
        <dbReference type="ARBA" id="ARBA00004167"/>
    </source>
</evidence>
<comment type="caution">
    <text evidence="11">Lacks conserved residue(s) required for the propagation of feature annotation.</text>
</comment>
<keyword evidence="7 13" id="KW-0067">ATP-binding</keyword>
<organism evidence="20 21">
    <name type="scientific">Trichuris suis</name>
    <name type="common">pig whipworm</name>
    <dbReference type="NCBI Taxonomy" id="68888"/>
    <lineage>
        <taxon>Eukaryota</taxon>
        <taxon>Metazoa</taxon>
        <taxon>Ecdysozoa</taxon>
        <taxon>Nematoda</taxon>
        <taxon>Enoplea</taxon>
        <taxon>Dorylaimia</taxon>
        <taxon>Trichinellida</taxon>
        <taxon>Trichuridae</taxon>
        <taxon>Trichuris</taxon>
    </lineage>
</organism>
<dbReference type="Gene3D" id="3.40.390.10">
    <property type="entry name" value="Collagenase (Catalytic Domain)"/>
    <property type="match status" value="2"/>
</dbReference>
<evidence type="ECO:0000256" key="10">
    <source>
        <dbReference type="ARBA" id="ARBA00023157"/>
    </source>
</evidence>
<dbReference type="PROSITE" id="PS50026">
    <property type="entry name" value="EGF_3"/>
    <property type="match status" value="1"/>
</dbReference>
<evidence type="ECO:0000313" key="21">
    <source>
        <dbReference type="Proteomes" id="UP000030764"/>
    </source>
</evidence>
<dbReference type="EMBL" id="KL363195">
    <property type="protein sequence ID" value="KFD56222.1"/>
    <property type="molecule type" value="Genomic_DNA"/>
</dbReference>
<dbReference type="PANTHER" id="PTHR11905:SF248">
    <property type="entry name" value="DISINTEGRIN AND METALLOPROTEINASE DOMAIN-CONTAINING PROTEIN UNC-71"/>
    <property type="match status" value="1"/>
</dbReference>
<sequence>MSADESSASTFKDELKRYLDQEGYDEEFICNADETGLQWKALPKRSLASRAEDATTGCKSSKERVTVMICANSSETHRIPLLLIGKSKKPKCFKHAKNLPVVYSSQKKAWMNSEIFTNWFKNAFIPEVKKFQNLIGKTDNAPSHPSAACLNRIDETVEVRLLPPNVTPLIQPMDQGVIENLKRLYRKQLRHLLLSEDQSVQSILDFYRKMTLKDYCYMIAESWSSIKQFTLWNSWNNIFVHRELNAMPGLSDAGEEMEELLEALRACENADVEMWLACDSDDTEFQILDDDEIVESTLNVEDEMDEDLDEGAEAQTTYTSHDTAFQCLEILLLNGFPAYTQAFYDAGDLALRYVKRQTNFNALTTRRITLIVKVLLPALFHLEPANLSDADEELPVVETKSVVELIVEGQGTKDVRIEVVGVDKAIQEEEVAQKQLLRHQWQTLALDVRFPVSTSAFKLSLSPYLKDMNAQTPIDNAPSHPSAACLNRIDETVEVRLLPPNVTPLIQPMDQGVIENLKRLYRKQLRHLLLSEDQSVQSILDFYRKMTLKDYCYMIAESWSSIKQFTLWNSWNNIFVHRELNAMPGLSDAGEEMEELLEALRACENADVEMWLACDSDDTEFQILDDDEIVESTLNVEDEMDEDLDEGAEAQTTYPSHDTAFQCLEILLLNGFPAYTQAFYDAGDLALRYVKRQTNFNALTTRRITLIVKVLLPALFHLEPANLSDADEELPVVETKSVVELIVEGQGTKDVRIEVVGVDKAIQEEEVAQKQLLRHQWQTLALDVRFPVSTSAFKLSLSPYLKDMNAQTPIGGARSYYEAVLQVPKFCGSHKRWDWLLRSTEKTLSLKFSGLYSRLLQVQQFFTVKKGSLHLMRALLLLILCNVFLPCPARPFKGGKPTEEPFFIDPLNMQFEDRVAHDYDVVYPIRDSDGGFYSSVDSIDSAERLRCYSSHCTFFVGTKWGDFQFAVRRNRLLIPPTARYEIFLHLQLVDEFKQKWRENCYFQGVVLGHPGSLVSLSNCEGLRGFITLDSSTFLIMPMKPVNSSTYPHVFTSVILNYQSMCNEKSMYDSSHNQTDSLYEKLNERLKQVYPANLSRDIPKVSMIETEMKYVELNLFIDKDAANWMRMELGAMFNFFLESLNTLDLFLQHVNVRISLVHAEFWLFKNRAKVEPEMLATLVNLAKFKARKTKDAFNDMTLLLIAPGHNRTETAYFANSVCTAESVGLIVVSDKSHPFYTAMQMTHVVGHILGMDHDNNGVEIKRKKFISLMGDPCRMHDANQMSYAHVYKYTDHSLKGFLGLMNSGQAHCMFNKPMQRNSFCGNRIVDEGEECDCGTVEVRPHSFNCPHQGRPSISYSECASVDPCCVPLTCRLKIGAQCSKGPYCKGCKYGTSRTVCRPSVDPECDFAEFYLPYPEVKCPADMYKRDGTACGGRGEGYCYHGRCVRSDLQCQELLGPQSALADNACFRMFNIMGTPFGHCGFDQRMAPVACTLKNYQCGLLFCKRNESSMNSSSLSAYTDRENLDIFDCSETVLPIPQLVKDGTKCGSNGLCEAQVCVSLDEVLRRASCFATNESPVCSGHGVCTNLNVCNCDDGWASRDCSRRVHNTLMEAVDERNNTLEAILDDQTLYDAEVIDYEIMMVSGISIPVTVILLLLLCLLWCKHWKCIRRDASWNVPNALTNKCTLCRLKSQWQLSASSLNCSRRLGHSLILTLRRSFQVKAKKPIIFHKLHKLTRRRSGLTVEKAESSEVIFPMRYSRQFFAGHSHVGNQFEQLQCYMKECSYILNTRRARYHIRLRKNRVLAPADAKFKVFNKSHATDELVEQNLKECLYHGEVVGRPRSSVALSTCDGLRLTIAVRLKWNRVLAPADAKFKVFNKSHATDELVEQNLKECLYHGEVVGRPRSSVALSTCDGLSGTIILKKGIYMISPMKHRNSTTHSYPHSFVRLRNDYESFCIPRRRLKRRQSFNQTYVLEHLVNNNETRVCHHRMKGHSSKKYTLRGRSRYLELSVLVDKEMVEWKNLSSTSFFRYLLDCVNTLDLFLQQINVRASLVYAELWATENRINVTGDDVSTLRNLVKFSMNNSGDTEHDVTFLLSVSGKNTSQIATYPKSVCTDKATGLIRAVLKDHPVYISLLMAHSIGHILGLRHENSDKKNLEKDFLSIMGAPCRMNNARRDKYNRVYLFTECTKHEFTRLLNSGSFHCLFNMPLQRNTSALCGNKMIDENEECDCGNEDECESVDPCCDFLTCKLKPGAQCTQGPCCEKCKFVGNGKLCRPGRDADCDFPEFCEPYNQARCPADAYKPDGTICGENKDRYCYNGKCVHADEQCQKISSNFVMADEVCYRKYNLVGSNMARCGFDYSMKRVACTDKNYQCGMLICKRKSHLERTDLSHDQKVTEDTDAFNCSNAVLLNFTLVKDGTKCGLNGLCEDRTCVSVDTMLQRVSCIGADEEASLPCNGHGTCTNLKTCSCDEGWAGSDCSFMNEIPKAENDSMPYPTSNYEGDCLTAYETWVIWGIGISLPVPLALIIVLFWNREMYSEQQHSKASVKSLAAGVINLLQGKRGKYWDPYFKTILDKEISAFKERWNSTQPSNQEAVNMYEKIKTLGTGGFGRVMLVRSKATKEYYAMKILKKERVVAMRQVDHTINEKRILFSLNYPFMVKLITSCKDNSYLYLVLELVNGGELFTLLRRLKRFPEPMVQFYSAQVVLAFEYLHSVDIVYRDLKPENLLIDSKGYLKVTDFGLAKMIKTNRTYTMCGTPEYLAPEIIQSKGYGKGVDWWATGILIYEMMAGQVPFYATNHMVMYAKIVRGVFRMPVTFSEKLKDLLTHLISVDWTQRYGCTKNGIADIKGHKWYSGVDWIALFERKLPAPYIPTCREAGDTSNFEEYEEEAMEFSHHYEYGAEFAEF</sequence>
<dbReference type="Gene3D" id="2.10.25.10">
    <property type="entry name" value="Laminin"/>
    <property type="match status" value="1"/>
</dbReference>
<dbReference type="Pfam" id="PF01421">
    <property type="entry name" value="Reprolysin"/>
    <property type="match status" value="2"/>
</dbReference>
<feature type="binding site" evidence="12">
    <location>
        <position position="1242"/>
    </location>
    <ligand>
        <name>Zn(2+)</name>
        <dbReference type="ChEBI" id="CHEBI:29105"/>
        <note>catalytic</note>
    </ligand>
</feature>
<dbReference type="FunFam" id="4.10.70.10:FF:000003">
    <property type="entry name" value="Disintegrin and metalloproteinase domain-containing protein 17"/>
    <property type="match status" value="1"/>
</dbReference>
<dbReference type="SUPFAM" id="SSF56112">
    <property type="entry name" value="Protein kinase-like (PK-like)"/>
    <property type="match status" value="1"/>
</dbReference>
<name>A0A085MG76_9BILA</name>
<keyword evidence="8 14" id="KW-1133">Transmembrane helix</keyword>
<dbReference type="PROSITE" id="PS01186">
    <property type="entry name" value="EGF_2"/>
    <property type="match status" value="2"/>
</dbReference>
<feature type="binding site" evidence="13">
    <location>
        <position position="2627"/>
    </location>
    <ligand>
        <name>ATP</name>
        <dbReference type="ChEBI" id="CHEBI:30616"/>
    </ligand>
</feature>
<dbReference type="InterPro" id="IPR013111">
    <property type="entry name" value="EGF_extracell"/>
</dbReference>
<keyword evidence="11" id="KW-0245">EGF-like domain</keyword>
<evidence type="ECO:0000256" key="9">
    <source>
        <dbReference type="ARBA" id="ARBA00023136"/>
    </source>
</evidence>
<evidence type="ECO:0000256" key="12">
    <source>
        <dbReference type="PROSITE-ProRule" id="PRU00276"/>
    </source>
</evidence>
<dbReference type="InterPro" id="IPR000719">
    <property type="entry name" value="Prot_kinase_dom"/>
</dbReference>
<dbReference type="Pfam" id="PF00069">
    <property type="entry name" value="Pkinase"/>
    <property type="match status" value="1"/>
</dbReference>
<feature type="domain" description="Disintegrin" evidence="17">
    <location>
        <begin position="2213"/>
        <end position="2303"/>
    </location>
</feature>
<dbReference type="SMART" id="SM00608">
    <property type="entry name" value="ACR"/>
    <property type="match status" value="2"/>
</dbReference>
<reference evidence="20 21" key="1">
    <citation type="journal article" date="2014" name="Nat. Genet.">
        <title>Genome and transcriptome of the porcine whipworm Trichuris suis.</title>
        <authorList>
            <person name="Jex A.R."/>
            <person name="Nejsum P."/>
            <person name="Schwarz E.M."/>
            <person name="Hu L."/>
            <person name="Young N.D."/>
            <person name="Hall R.S."/>
            <person name="Korhonen P.K."/>
            <person name="Liao S."/>
            <person name="Thamsborg S."/>
            <person name="Xia J."/>
            <person name="Xu P."/>
            <person name="Wang S."/>
            <person name="Scheerlinck J.P."/>
            <person name="Hofmann A."/>
            <person name="Sternberg P.W."/>
            <person name="Wang J."/>
            <person name="Gasser R.B."/>
        </authorList>
    </citation>
    <scope>NUCLEOTIDE SEQUENCE [LARGE SCALE GENOMIC DNA]</scope>
    <source>
        <strain evidence="20">DCEP-RM93M</strain>
    </source>
</reference>
<feature type="binding site" evidence="12">
    <location>
        <position position="2147"/>
    </location>
    <ligand>
        <name>Zn(2+)</name>
        <dbReference type="ChEBI" id="CHEBI:29105"/>
        <note>catalytic</note>
    </ligand>
</feature>
<dbReference type="InterPro" id="IPR000742">
    <property type="entry name" value="EGF"/>
</dbReference>
<dbReference type="PROSITE" id="PS51285">
    <property type="entry name" value="AGC_KINASE_CTER"/>
    <property type="match status" value="1"/>
</dbReference>
<evidence type="ECO:0000256" key="5">
    <source>
        <dbReference type="ARBA" id="ARBA00022741"/>
    </source>
</evidence>
<feature type="disulfide bond" evidence="11">
    <location>
        <begin position="2469"/>
        <end position="2478"/>
    </location>
</feature>
<evidence type="ECO:0000256" key="14">
    <source>
        <dbReference type="SAM" id="Phobius"/>
    </source>
</evidence>
<dbReference type="InterPro" id="IPR001762">
    <property type="entry name" value="Disintegrin_dom"/>
</dbReference>
<dbReference type="PROSITE" id="PS00427">
    <property type="entry name" value="DISINTEGRIN_1"/>
    <property type="match status" value="1"/>
</dbReference>
<dbReference type="InterPro" id="IPR036436">
    <property type="entry name" value="Disintegrin_dom_sf"/>
</dbReference>
<evidence type="ECO:0000259" key="16">
    <source>
        <dbReference type="PROSITE" id="PS50026"/>
    </source>
</evidence>
<gene>
    <name evidence="20" type="ORF">M513_03000</name>
</gene>
<dbReference type="InterPro" id="IPR036397">
    <property type="entry name" value="RNaseH_sf"/>
</dbReference>
<dbReference type="InterPro" id="IPR004875">
    <property type="entry name" value="DDE_SF_endonuclease_dom"/>
</dbReference>
<dbReference type="Gene3D" id="3.30.420.10">
    <property type="entry name" value="Ribonuclease H-like superfamily/Ribonuclease H"/>
    <property type="match status" value="1"/>
</dbReference>
<dbReference type="GO" id="GO:0004222">
    <property type="term" value="F:metalloendopeptidase activity"/>
    <property type="evidence" value="ECO:0007669"/>
    <property type="project" value="InterPro"/>
</dbReference>
<dbReference type="Gene3D" id="4.10.70.10">
    <property type="entry name" value="Disintegrin domain"/>
    <property type="match status" value="2"/>
</dbReference>
<evidence type="ECO:0000313" key="20">
    <source>
        <dbReference type="EMBL" id="KFD56222.1"/>
    </source>
</evidence>
<keyword evidence="21" id="KW-1185">Reference proteome</keyword>
<keyword evidence="3" id="KW-0808">Transferase</keyword>
<dbReference type="Gene3D" id="1.10.510.10">
    <property type="entry name" value="Transferase(Phosphotransferase) domain 1"/>
    <property type="match status" value="1"/>
</dbReference>
<dbReference type="InterPro" id="IPR000961">
    <property type="entry name" value="AGC-kinase_C"/>
</dbReference>
<dbReference type="Proteomes" id="UP000030764">
    <property type="component" value="Unassembled WGS sequence"/>
</dbReference>
<dbReference type="PROSITE" id="PS00108">
    <property type="entry name" value="PROTEIN_KINASE_ST"/>
    <property type="match status" value="1"/>
</dbReference>
<feature type="domain" description="Peptidase M12B" evidence="18">
    <location>
        <begin position="1108"/>
        <end position="1312"/>
    </location>
</feature>
<dbReference type="Gene3D" id="3.30.200.20">
    <property type="entry name" value="Phosphorylase Kinase, domain 1"/>
    <property type="match status" value="1"/>
</dbReference>
<keyword evidence="12" id="KW-0479">Metal-binding</keyword>
<evidence type="ECO:0000256" key="13">
    <source>
        <dbReference type="PROSITE-ProRule" id="PRU10141"/>
    </source>
</evidence>
<evidence type="ECO:0000256" key="4">
    <source>
        <dbReference type="ARBA" id="ARBA00022692"/>
    </source>
</evidence>
<dbReference type="SUPFAM" id="SSF57552">
    <property type="entry name" value="Blood coagulation inhibitor (disintegrin)"/>
    <property type="match status" value="2"/>
</dbReference>
<keyword evidence="9 14" id="KW-0472">Membrane</keyword>
<dbReference type="SMART" id="SM00181">
    <property type="entry name" value="EGF"/>
    <property type="match status" value="2"/>
</dbReference>
<evidence type="ECO:0000256" key="11">
    <source>
        <dbReference type="PROSITE-ProRule" id="PRU00076"/>
    </source>
</evidence>
<evidence type="ECO:0000259" key="19">
    <source>
        <dbReference type="PROSITE" id="PS51285"/>
    </source>
</evidence>
<dbReference type="SMART" id="SM00050">
    <property type="entry name" value="DISIN"/>
    <property type="match status" value="2"/>
</dbReference>
<dbReference type="InterPro" id="IPR001590">
    <property type="entry name" value="Peptidase_M12B"/>
</dbReference>
<evidence type="ECO:0000256" key="7">
    <source>
        <dbReference type="ARBA" id="ARBA00022840"/>
    </source>
</evidence>
<dbReference type="PANTHER" id="PTHR11905">
    <property type="entry name" value="ADAM A DISINTEGRIN AND METALLOPROTEASE DOMAIN"/>
    <property type="match status" value="1"/>
</dbReference>
<dbReference type="GO" id="GO:0006509">
    <property type="term" value="P:membrane protein ectodomain proteolysis"/>
    <property type="evidence" value="ECO:0007669"/>
    <property type="project" value="TreeGrafter"/>
</dbReference>
<dbReference type="InterPro" id="IPR024079">
    <property type="entry name" value="MetalloPept_cat_dom_sf"/>
</dbReference>
<dbReference type="GO" id="GO:0005524">
    <property type="term" value="F:ATP binding"/>
    <property type="evidence" value="ECO:0007669"/>
    <property type="project" value="UniProtKB-UniRule"/>
</dbReference>
<evidence type="ECO:0000259" key="18">
    <source>
        <dbReference type="PROSITE" id="PS50215"/>
    </source>
</evidence>
<keyword evidence="5 13" id="KW-0547">Nucleotide-binding</keyword>
<comment type="subcellular location">
    <subcellularLocation>
        <location evidence="1">Membrane</location>
        <topology evidence="1">Single-pass membrane protein</topology>
    </subcellularLocation>
</comment>
<feature type="binding site" evidence="12">
    <location>
        <position position="2141"/>
    </location>
    <ligand>
        <name>Zn(2+)</name>
        <dbReference type="ChEBI" id="CHEBI:29105"/>
        <note>catalytic</note>
    </ligand>
</feature>
<evidence type="ECO:0000259" key="15">
    <source>
        <dbReference type="PROSITE" id="PS50011"/>
    </source>
</evidence>
<protein>
    <recommendedName>
        <fullName evidence="22">Disintegrin and metalloproteinase domain-containing protein 28</fullName>
    </recommendedName>
</protein>
<feature type="binding site" evidence="12">
    <location>
        <position position="2137"/>
    </location>
    <ligand>
        <name>Zn(2+)</name>
        <dbReference type="ChEBI" id="CHEBI:29105"/>
        <note>catalytic</note>
    </ligand>
</feature>
<dbReference type="InterPro" id="IPR017441">
    <property type="entry name" value="Protein_kinase_ATP_BS"/>
</dbReference>
<dbReference type="Pfam" id="PF03184">
    <property type="entry name" value="DDE_1"/>
    <property type="match status" value="2"/>
</dbReference>
<dbReference type="PROSITE" id="PS00107">
    <property type="entry name" value="PROTEIN_KINASE_ATP"/>
    <property type="match status" value="1"/>
</dbReference>
<dbReference type="Pfam" id="PF08516">
    <property type="entry name" value="ADAM_CR"/>
    <property type="match status" value="2"/>
</dbReference>
<proteinExistence type="predicted"/>
<feature type="transmembrane region" description="Helical" evidence="14">
    <location>
        <begin position="2510"/>
        <end position="2531"/>
    </location>
</feature>
<feature type="domain" description="Protein kinase" evidence="15">
    <location>
        <begin position="2598"/>
        <end position="2853"/>
    </location>
</feature>
<dbReference type="PROSITE" id="PS00022">
    <property type="entry name" value="EGF_1"/>
    <property type="match status" value="1"/>
</dbReference>
<evidence type="ECO:0000256" key="8">
    <source>
        <dbReference type="ARBA" id="ARBA00022989"/>
    </source>
</evidence>
<feature type="domain" description="AGC-kinase C-terminal" evidence="19">
    <location>
        <begin position="2854"/>
        <end position="2906"/>
    </location>
</feature>
<keyword evidence="2" id="KW-0723">Serine/threonine-protein kinase</keyword>
<evidence type="ECO:0000256" key="6">
    <source>
        <dbReference type="ARBA" id="ARBA00022777"/>
    </source>
</evidence>
<dbReference type="PROSITE" id="PS50011">
    <property type="entry name" value="PROTEIN_KINASE_DOM"/>
    <property type="match status" value="1"/>
</dbReference>
<dbReference type="SUPFAM" id="SSF55486">
    <property type="entry name" value="Metalloproteases ('zincins'), catalytic domain"/>
    <property type="match status" value="2"/>
</dbReference>
<dbReference type="Pfam" id="PF07974">
    <property type="entry name" value="EGF_2"/>
    <property type="match status" value="1"/>
</dbReference>
<keyword evidence="12" id="KW-0862">Zinc</keyword>
<feature type="domain" description="Disintegrin" evidence="17">
    <location>
        <begin position="1316"/>
        <end position="1425"/>
    </location>
</feature>
<keyword evidence="10 11" id="KW-1015">Disulfide bond</keyword>
<feature type="binding site" evidence="12">
    <location>
        <position position="1252"/>
    </location>
    <ligand>
        <name>Zn(2+)</name>
        <dbReference type="ChEBI" id="CHEBI:29105"/>
        <note>catalytic</note>
    </ligand>
</feature>
<evidence type="ECO:0000256" key="2">
    <source>
        <dbReference type="ARBA" id="ARBA00022527"/>
    </source>
</evidence>
<dbReference type="InterPro" id="IPR018358">
    <property type="entry name" value="Disintegrin_CS"/>
</dbReference>
<dbReference type="InterPro" id="IPR008271">
    <property type="entry name" value="Ser/Thr_kinase_AS"/>
</dbReference>
<feature type="binding site" evidence="12">
    <location>
        <position position="1246"/>
    </location>
    <ligand>
        <name>Zn(2+)</name>
        <dbReference type="ChEBI" id="CHEBI:29105"/>
        <note>catalytic</note>
    </ligand>
</feature>
<dbReference type="GO" id="GO:0016020">
    <property type="term" value="C:membrane"/>
    <property type="evidence" value="ECO:0007669"/>
    <property type="project" value="UniProtKB-SubCell"/>
</dbReference>
<dbReference type="SMART" id="SM00133">
    <property type="entry name" value="S_TK_X"/>
    <property type="match status" value="1"/>
</dbReference>
<accession>A0A085MG76</accession>
<evidence type="ECO:0008006" key="22">
    <source>
        <dbReference type="Google" id="ProtNLM"/>
    </source>
</evidence>
<dbReference type="Pfam" id="PF00200">
    <property type="entry name" value="Disintegrin"/>
    <property type="match status" value="1"/>
</dbReference>
<evidence type="ECO:0000259" key="17">
    <source>
        <dbReference type="PROSITE" id="PS50214"/>
    </source>
</evidence>
<dbReference type="GO" id="GO:0046872">
    <property type="term" value="F:metal ion binding"/>
    <property type="evidence" value="ECO:0007669"/>
    <property type="project" value="UniProtKB-KW"/>
</dbReference>
<dbReference type="GO" id="GO:0003676">
    <property type="term" value="F:nucleic acid binding"/>
    <property type="evidence" value="ECO:0007669"/>
    <property type="project" value="InterPro"/>
</dbReference>
<dbReference type="InterPro" id="IPR006586">
    <property type="entry name" value="ADAM_Cys-rich"/>
</dbReference>
<dbReference type="GO" id="GO:0004674">
    <property type="term" value="F:protein serine/threonine kinase activity"/>
    <property type="evidence" value="ECO:0007669"/>
    <property type="project" value="UniProtKB-KW"/>
</dbReference>
<dbReference type="InterPro" id="IPR011009">
    <property type="entry name" value="Kinase-like_dom_sf"/>
</dbReference>
<dbReference type="PROSITE" id="PS50214">
    <property type="entry name" value="DISINTEGRIN_2"/>
    <property type="match status" value="2"/>
</dbReference>
<evidence type="ECO:0000256" key="3">
    <source>
        <dbReference type="ARBA" id="ARBA00022679"/>
    </source>
</evidence>
<feature type="domain" description="EGF-like" evidence="16">
    <location>
        <begin position="2446"/>
        <end position="2479"/>
    </location>
</feature>
<keyword evidence="4 14" id="KW-0812">Transmembrane</keyword>
<dbReference type="SMART" id="SM00220">
    <property type="entry name" value="S_TKc"/>
    <property type="match status" value="1"/>
</dbReference>